<keyword evidence="3" id="KW-1185">Reference proteome</keyword>
<reference evidence="2" key="1">
    <citation type="submission" date="2022-04" db="EMBL/GenBank/DDBJ databases">
        <title>Carnegiea gigantea Genome sequencing and assembly v2.</title>
        <authorList>
            <person name="Copetti D."/>
            <person name="Sanderson M.J."/>
            <person name="Burquez A."/>
            <person name="Wojciechowski M.F."/>
        </authorList>
    </citation>
    <scope>NUCLEOTIDE SEQUENCE</scope>
    <source>
        <strain evidence="2">SGP5-SGP5p</strain>
        <tissue evidence="2">Aerial part</tissue>
    </source>
</reference>
<sequence length="156" mass="17653">MGNIVVSQDDYANAHAPNYNSWKGRALRSKREIKDGALPFISSIGPHHEFLAMAFPHSLSTIKMAQYVARNFEWDRHRVSFPPLPLPNDFQALRSSFELAMVEEATQCFYLPELPQIIFYAMLLNEEAGFREEAEQKEESSDTEGAASPSGDDKLE</sequence>
<evidence type="ECO:0000256" key="1">
    <source>
        <dbReference type="SAM" id="MobiDB-lite"/>
    </source>
</evidence>
<protein>
    <submittedName>
        <fullName evidence="2">Uncharacterized protein</fullName>
    </submittedName>
</protein>
<gene>
    <name evidence="2" type="ORF">Cgig2_026420</name>
</gene>
<feature type="region of interest" description="Disordered" evidence="1">
    <location>
        <begin position="131"/>
        <end position="156"/>
    </location>
</feature>
<accession>A0A9Q1JHH2</accession>
<proteinExistence type="predicted"/>
<dbReference type="Proteomes" id="UP001153076">
    <property type="component" value="Unassembled WGS sequence"/>
</dbReference>
<evidence type="ECO:0000313" key="2">
    <source>
        <dbReference type="EMBL" id="KAJ8422899.1"/>
    </source>
</evidence>
<name>A0A9Q1JHH2_9CARY</name>
<feature type="compositionally biased region" description="Basic and acidic residues" evidence="1">
    <location>
        <begin position="131"/>
        <end position="140"/>
    </location>
</feature>
<evidence type="ECO:0000313" key="3">
    <source>
        <dbReference type="Proteomes" id="UP001153076"/>
    </source>
</evidence>
<organism evidence="2 3">
    <name type="scientific">Carnegiea gigantea</name>
    <dbReference type="NCBI Taxonomy" id="171969"/>
    <lineage>
        <taxon>Eukaryota</taxon>
        <taxon>Viridiplantae</taxon>
        <taxon>Streptophyta</taxon>
        <taxon>Embryophyta</taxon>
        <taxon>Tracheophyta</taxon>
        <taxon>Spermatophyta</taxon>
        <taxon>Magnoliopsida</taxon>
        <taxon>eudicotyledons</taxon>
        <taxon>Gunneridae</taxon>
        <taxon>Pentapetalae</taxon>
        <taxon>Caryophyllales</taxon>
        <taxon>Cactineae</taxon>
        <taxon>Cactaceae</taxon>
        <taxon>Cactoideae</taxon>
        <taxon>Echinocereeae</taxon>
        <taxon>Carnegiea</taxon>
    </lineage>
</organism>
<comment type="caution">
    <text evidence="2">The sequence shown here is derived from an EMBL/GenBank/DDBJ whole genome shotgun (WGS) entry which is preliminary data.</text>
</comment>
<dbReference type="EMBL" id="JAKOGI010002113">
    <property type="protein sequence ID" value="KAJ8422899.1"/>
    <property type="molecule type" value="Genomic_DNA"/>
</dbReference>
<dbReference type="AlphaFoldDB" id="A0A9Q1JHH2"/>